<reference evidence="1" key="1">
    <citation type="journal article" date="2020" name="mSystems">
        <title>Genome- and Community-Level Interaction Insights into Carbon Utilization and Element Cycling Functions of Hydrothermarchaeota in Hydrothermal Sediment.</title>
        <authorList>
            <person name="Zhou Z."/>
            <person name="Liu Y."/>
            <person name="Xu W."/>
            <person name="Pan J."/>
            <person name="Luo Z.H."/>
            <person name="Li M."/>
        </authorList>
    </citation>
    <scope>NUCLEOTIDE SEQUENCE [LARGE SCALE GENOMIC DNA]</scope>
    <source>
        <strain evidence="1">SpSt-222</strain>
    </source>
</reference>
<accession>A0A7C1X5P7</accession>
<comment type="caution">
    <text evidence="1">The sequence shown here is derived from an EMBL/GenBank/DDBJ whole genome shotgun (WGS) entry which is preliminary data.</text>
</comment>
<gene>
    <name evidence="1" type="ORF">ENP47_05820</name>
</gene>
<evidence type="ECO:0000313" key="1">
    <source>
        <dbReference type="EMBL" id="HEF65093.1"/>
    </source>
</evidence>
<sequence>MTDDPAILKLPNETQIALRLAGARDQLTLVVDALRTHRPSLAESATCAVIDQALKTLTAALHGFNLLLPQPLPAERVTWRNLRARFVAVQAESAVLDLVEEHLRPRVGWLWWLDRKEHASAFAPLLRVDSETGSVAIWRDPLDPTAGVEAGTPDEYLASVLDRIEELTREIARLARKDVETFRQAARRQPGRML</sequence>
<organism evidence="1">
    <name type="scientific">Thermomicrobium roseum</name>
    <dbReference type="NCBI Taxonomy" id="500"/>
    <lineage>
        <taxon>Bacteria</taxon>
        <taxon>Pseudomonadati</taxon>
        <taxon>Thermomicrobiota</taxon>
        <taxon>Thermomicrobia</taxon>
        <taxon>Thermomicrobiales</taxon>
        <taxon>Thermomicrobiaceae</taxon>
        <taxon>Thermomicrobium</taxon>
    </lineage>
</organism>
<name>A0A7C1X5P7_THERO</name>
<proteinExistence type="predicted"/>
<dbReference type="AlphaFoldDB" id="A0A7C1X5P7"/>
<protein>
    <submittedName>
        <fullName evidence="1">Uncharacterized protein</fullName>
    </submittedName>
</protein>
<dbReference type="EMBL" id="DSJL01000010">
    <property type="protein sequence ID" value="HEF65093.1"/>
    <property type="molecule type" value="Genomic_DNA"/>
</dbReference>